<gene>
    <name evidence="11" type="primary">ALG14</name>
    <name evidence="12" type="ORF">HG535_0A03490</name>
</gene>
<evidence type="ECO:0000256" key="11">
    <source>
        <dbReference type="RuleBase" id="RU362127"/>
    </source>
</evidence>
<evidence type="ECO:0000256" key="6">
    <source>
        <dbReference type="ARBA" id="ARBA00022692"/>
    </source>
</evidence>
<dbReference type="Pfam" id="PF08660">
    <property type="entry name" value="Alg14"/>
    <property type="match status" value="1"/>
</dbReference>
<comment type="subunit">
    <text evidence="4 11">Heterodimer with ALG13 to form a functional enzyme.</text>
</comment>
<comment type="subcellular location">
    <subcellularLocation>
        <location evidence="1 11">Endoplasmic reticulum membrane</location>
        <topology evidence="1 11">Single-pass membrane protein</topology>
    </subcellularLocation>
    <subcellularLocation>
        <location evidence="2">Nucleus membrane</location>
        <topology evidence="2">Single-pass membrane protein</topology>
    </subcellularLocation>
</comment>
<dbReference type="AlphaFoldDB" id="A0A7H9AVL9"/>
<protein>
    <recommendedName>
        <fullName evidence="5 11">UDP-N-acetylglucosamine transferase subunit ALG14</fullName>
    </recommendedName>
    <alternativeName>
        <fullName evidence="10 11">Asparagine-linked glycosylation protein 14</fullName>
    </alternativeName>
</protein>
<organism evidence="12 13">
    <name type="scientific">Zygotorulaspora mrakii</name>
    <name type="common">Zygosaccharomyces mrakii</name>
    <dbReference type="NCBI Taxonomy" id="42260"/>
    <lineage>
        <taxon>Eukaryota</taxon>
        <taxon>Fungi</taxon>
        <taxon>Dikarya</taxon>
        <taxon>Ascomycota</taxon>
        <taxon>Saccharomycotina</taxon>
        <taxon>Saccharomycetes</taxon>
        <taxon>Saccharomycetales</taxon>
        <taxon>Saccharomycetaceae</taxon>
        <taxon>Zygotorulaspora</taxon>
    </lineage>
</organism>
<dbReference type="EMBL" id="CP058604">
    <property type="protein sequence ID" value="QLG70410.1"/>
    <property type="molecule type" value="Genomic_DNA"/>
</dbReference>
<sequence>MMRTTHISIGLLVLYAIYLVRLICILPFFLKQRQDDSPLRLNSKRKGQLKVFVFLGSGGHTGEMLRLLENYSDLLLANSNTLFVGYSDTQSRAAFAQLAKKTDLKCRIEFYEFIKAREVNSSYFSSFVTIVRTLVDSCFKALSISLRFYSSPHLVLLNGPGTCCVLALWFKLFEWVNLFQSRSNIVYVESLARITSLSLSGKLLYWLADSFVVQWKELQIAKPRAEYYGILV</sequence>
<dbReference type="PANTHER" id="PTHR12154:SF4">
    <property type="entry name" value="UDP-N-ACETYLGLUCOSAMINE TRANSFERASE SUBUNIT ALG14 HOMOLOG"/>
    <property type="match status" value="1"/>
</dbReference>
<evidence type="ECO:0000256" key="5">
    <source>
        <dbReference type="ARBA" id="ARBA00017467"/>
    </source>
</evidence>
<dbReference type="GO" id="GO:0031965">
    <property type="term" value="C:nuclear membrane"/>
    <property type="evidence" value="ECO:0007669"/>
    <property type="project" value="UniProtKB-SubCell"/>
</dbReference>
<evidence type="ECO:0000256" key="8">
    <source>
        <dbReference type="ARBA" id="ARBA00022989"/>
    </source>
</evidence>
<evidence type="ECO:0000313" key="13">
    <source>
        <dbReference type="Proteomes" id="UP000509704"/>
    </source>
</evidence>
<evidence type="ECO:0000256" key="10">
    <source>
        <dbReference type="ARBA" id="ARBA00032062"/>
    </source>
</evidence>
<evidence type="ECO:0000313" key="12">
    <source>
        <dbReference type="EMBL" id="QLG70410.1"/>
    </source>
</evidence>
<evidence type="ECO:0000256" key="1">
    <source>
        <dbReference type="ARBA" id="ARBA00004389"/>
    </source>
</evidence>
<proteinExistence type="inferred from homology"/>
<dbReference type="GO" id="GO:0004577">
    <property type="term" value="F:N-acetylglucosaminyldiphosphodolichol N-acetylglucosaminyltransferase activity"/>
    <property type="evidence" value="ECO:0007669"/>
    <property type="project" value="TreeGrafter"/>
</dbReference>
<comment type="similarity">
    <text evidence="3 11">Belongs to the ALG14 family.</text>
</comment>
<dbReference type="Gene3D" id="3.40.50.2000">
    <property type="entry name" value="Glycogen Phosphorylase B"/>
    <property type="match status" value="1"/>
</dbReference>
<keyword evidence="9 11" id="KW-0472">Membrane</keyword>
<comment type="function">
    <text evidence="11">Involved in protein N-glycosylation. Essential for the second step of the dolichol-linked oligosaccharide pathway. Anchors the catalytic subunit ALG13 to the ER.</text>
</comment>
<dbReference type="GO" id="GO:0043541">
    <property type="term" value="C:UDP-N-acetylglucosamine transferase complex"/>
    <property type="evidence" value="ECO:0007669"/>
    <property type="project" value="TreeGrafter"/>
</dbReference>
<feature type="transmembrane region" description="Helical" evidence="11">
    <location>
        <begin position="6"/>
        <end position="30"/>
    </location>
</feature>
<keyword evidence="6 11" id="KW-0812">Transmembrane</keyword>
<keyword evidence="7 11" id="KW-0256">Endoplasmic reticulum</keyword>
<evidence type="ECO:0000256" key="4">
    <source>
        <dbReference type="ARBA" id="ARBA00011335"/>
    </source>
</evidence>
<evidence type="ECO:0000256" key="2">
    <source>
        <dbReference type="ARBA" id="ARBA00004590"/>
    </source>
</evidence>
<keyword evidence="13" id="KW-1185">Reference proteome</keyword>
<reference evidence="12 13" key="1">
    <citation type="submission" date="2020-07" db="EMBL/GenBank/DDBJ databases">
        <title>The yeast mating-type switching endonuclease HO is a domesticated member of an unorthodox homing genetic element family.</title>
        <authorList>
            <person name="Coughlan A.Y."/>
            <person name="Lombardi L."/>
            <person name="Braun-Galleani S."/>
            <person name="Martos A.R."/>
            <person name="Galeote V."/>
            <person name="Bigey F."/>
            <person name="Dequin S."/>
            <person name="Byrne K.P."/>
            <person name="Wolfe K.H."/>
        </authorList>
    </citation>
    <scope>NUCLEOTIDE SEQUENCE [LARGE SCALE GENOMIC DNA]</scope>
    <source>
        <strain evidence="12 13">NRRL Y-6702</strain>
    </source>
</reference>
<dbReference type="Proteomes" id="UP000509704">
    <property type="component" value="Chromosome 1"/>
</dbReference>
<dbReference type="PANTHER" id="PTHR12154">
    <property type="entry name" value="GLYCOSYL TRANSFERASE-RELATED"/>
    <property type="match status" value="1"/>
</dbReference>
<accession>A0A7H9AVL9</accession>
<dbReference type="InterPro" id="IPR013969">
    <property type="entry name" value="Oligosacch_biosynth_Alg14"/>
</dbReference>
<name>A0A7H9AVL9_ZYGMR</name>
<evidence type="ECO:0000256" key="3">
    <source>
        <dbReference type="ARBA" id="ARBA00009731"/>
    </source>
</evidence>
<dbReference type="GO" id="GO:0006488">
    <property type="term" value="P:dolichol-linked oligosaccharide biosynthetic process"/>
    <property type="evidence" value="ECO:0007669"/>
    <property type="project" value="InterPro"/>
</dbReference>
<evidence type="ECO:0000256" key="9">
    <source>
        <dbReference type="ARBA" id="ARBA00023136"/>
    </source>
</evidence>
<evidence type="ECO:0000256" key="7">
    <source>
        <dbReference type="ARBA" id="ARBA00022824"/>
    </source>
</evidence>
<keyword evidence="8 11" id="KW-1133">Transmembrane helix</keyword>
<dbReference type="OrthoDB" id="17098at2759"/>